<dbReference type="CDD" id="cd13127">
    <property type="entry name" value="MATE_tuaB_like"/>
    <property type="match status" value="1"/>
</dbReference>
<reference evidence="9" key="1">
    <citation type="submission" date="2011-01" db="EMBL/GenBank/DDBJ databases">
        <title>Complete sequence of plasmid4 of Acidobacterium sp. MP5ACTX9.</title>
        <authorList>
            <consortium name="US DOE Joint Genome Institute"/>
            <person name="Lucas S."/>
            <person name="Copeland A."/>
            <person name="Lapidus A."/>
            <person name="Cheng J.-F."/>
            <person name="Goodwin L."/>
            <person name="Pitluck S."/>
            <person name="Teshima H."/>
            <person name="Detter J.C."/>
            <person name="Han C."/>
            <person name="Tapia R."/>
            <person name="Land M."/>
            <person name="Hauser L."/>
            <person name="Kyrpides N."/>
            <person name="Ivanova N."/>
            <person name="Ovchinnikova G."/>
            <person name="Pagani I."/>
            <person name="Rawat S.R."/>
            <person name="Mannisto M."/>
            <person name="Haggblom M.M."/>
            <person name="Woyke T."/>
        </authorList>
    </citation>
    <scope>NUCLEOTIDE SEQUENCE [LARGE SCALE GENOMIC DNA]</scope>
    <source>
        <strain evidence="9">MP5ACTX9</strain>
        <plasmid evidence="9">Plasmid pACIX904</plasmid>
    </source>
</reference>
<feature type="transmembrane region" description="Helical" evidence="7">
    <location>
        <begin position="133"/>
        <end position="153"/>
    </location>
</feature>
<dbReference type="PaxDb" id="1198114-AciX9_4565"/>
<dbReference type="AlphaFoldDB" id="E8X7R2"/>
<feature type="transmembrane region" description="Helical" evidence="7">
    <location>
        <begin position="431"/>
        <end position="451"/>
    </location>
</feature>
<feature type="transmembrane region" description="Helical" evidence="7">
    <location>
        <begin position="341"/>
        <end position="364"/>
    </location>
</feature>
<dbReference type="OrthoDB" id="9770347at2"/>
<feature type="transmembrane region" description="Helical" evidence="7">
    <location>
        <begin position="457"/>
        <end position="478"/>
    </location>
</feature>
<evidence type="ECO:0000256" key="5">
    <source>
        <dbReference type="ARBA" id="ARBA00022989"/>
    </source>
</evidence>
<comment type="subcellular location">
    <subcellularLocation>
        <location evidence="1">Cell membrane</location>
        <topology evidence="1">Multi-pass membrane protein</topology>
    </subcellularLocation>
</comment>
<keyword evidence="9" id="KW-1185">Reference proteome</keyword>
<dbReference type="PANTHER" id="PTHR30250:SF10">
    <property type="entry name" value="LIPOPOLYSACCHARIDE BIOSYNTHESIS PROTEIN WZXC"/>
    <property type="match status" value="1"/>
</dbReference>
<keyword evidence="4 7" id="KW-0812">Transmembrane</keyword>
<accession>E8X7R2</accession>
<comment type="similarity">
    <text evidence="2">Belongs to the polysaccharide synthase family.</text>
</comment>
<evidence type="ECO:0000256" key="1">
    <source>
        <dbReference type="ARBA" id="ARBA00004651"/>
    </source>
</evidence>
<dbReference type="EMBL" id="CP002484">
    <property type="protein sequence ID" value="ADW71496.1"/>
    <property type="molecule type" value="Genomic_DNA"/>
</dbReference>
<keyword evidence="5 7" id="KW-1133">Transmembrane helix</keyword>
<feature type="transmembrane region" description="Helical" evidence="7">
    <location>
        <begin position="60"/>
        <end position="79"/>
    </location>
</feature>
<dbReference type="RefSeq" id="WP_013573215.1">
    <property type="nucleotide sequence ID" value="NC_015059.1"/>
</dbReference>
<organism evidence="9">
    <name type="scientific">Granulicella tundricola (strain ATCC BAA-1859 / DSM 23138 / MP5ACTX9)</name>
    <dbReference type="NCBI Taxonomy" id="1198114"/>
    <lineage>
        <taxon>Bacteria</taxon>
        <taxon>Pseudomonadati</taxon>
        <taxon>Acidobacteriota</taxon>
        <taxon>Terriglobia</taxon>
        <taxon>Terriglobales</taxon>
        <taxon>Acidobacteriaceae</taxon>
        <taxon>Granulicella</taxon>
    </lineage>
</organism>
<feature type="transmembrane region" description="Helical" evidence="7">
    <location>
        <begin position="309"/>
        <end position="329"/>
    </location>
</feature>
<evidence type="ECO:0000313" key="9">
    <source>
        <dbReference type="Proteomes" id="UP000000343"/>
    </source>
</evidence>
<sequence length="498" mass="54131">MLTTQESVPPETLKSTFDAQELKKRSVQGGLLVMGAQAAKFVIKFGSAIVVARLLTPADFGMVAMVSPILGFLSTFNDLGFGQAIVQSPDITKEQISALFWRNMLISAGLAILLSLIAPLASKLYHEPRTTPLLMAMGGMLILATLGLVPNALLKREMRFGPLSAIDVAGLLIGTGVTIAAAAKGFSYWSLVIGQVATSLAGLVLAFMYTRWIPTRTLKAEKLGAFMRFGANLTLVNVATYFSMTADNMIVGAVSGKVQLGLYDRSYTLTIGPLNQLLSPISQVSVPLLSRLQDKPELYKTSYKHMLRIALTLTMPAMLFCVMTAKHLVPLMLGPKWTLAAPIFAWVCFGGLIAPLFSSTGWIFSTQNRTDEQMKASVATAFISIISFAIGVHWGAVGVACVSSLSFTFIQMPLMLYVMTRKGVITLPDVVQTLIPFIITTLLVAIPLYWMRSAWTLPQMVGLLLLSYSLFVVLLMMLPGGRDFVKMLRNIRGTLRPS</sequence>
<dbReference type="HOGENOM" id="CLU_026911_2_0_0"/>
<dbReference type="eggNOG" id="COG2244">
    <property type="taxonomic scope" value="Bacteria"/>
</dbReference>
<geneLocation type="plasmid" evidence="8 9">
    <name>pACIX904</name>
</geneLocation>
<dbReference type="KEGG" id="acm:AciX9_4565"/>
<feature type="transmembrane region" description="Helical" evidence="7">
    <location>
        <begin position="188"/>
        <end position="209"/>
    </location>
</feature>
<gene>
    <name evidence="8" type="ordered locus">AciX9_4565</name>
</gene>
<evidence type="ECO:0000256" key="7">
    <source>
        <dbReference type="SAM" id="Phobius"/>
    </source>
</evidence>
<feature type="transmembrane region" description="Helical" evidence="7">
    <location>
        <begin position="100"/>
        <end position="121"/>
    </location>
</feature>
<proteinExistence type="inferred from homology"/>
<feature type="transmembrane region" description="Helical" evidence="7">
    <location>
        <begin position="160"/>
        <end position="182"/>
    </location>
</feature>
<keyword evidence="8" id="KW-0614">Plasmid</keyword>
<feature type="transmembrane region" description="Helical" evidence="7">
    <location>
        <begin position="376"/>
        <end position="396"/>
    </location>
</feature>
<dbReference type="InterPro" id="IPR050833">
    <property type="entry name" value="Poly_Biosynth_Transport"/>
</dbReference>
<dbReference type="GO" id="GO:0005886">
    <property type="term" value="C:plasma membrane"/>
    <property type="evidence" value="ECO:0007669"/>
    <property type="project" value="UniProtKB-SubCell"/>
</dbReference>
<evidence type="ECO:0000256" key="2">
    <source>
        <dbReference type="ARBA" id="ARBA00007430"/>
    </source>
</evidence>
<evidence type="ECO:0000256" key="4">
    <source>
        <dbReference type="ARBA" id="ARBA00022692"/>
    </source>
</evidence>
<keyword evidence="6 7" id="KW-0472">Membrane</keyword>
<evidence type="ECO:0000256" key="3">
    <source>
        <dbReference type="ARBA" id="ARBA00022475"/>
    </source>
</evidence>
<name>E8X7R2_GRATM</name>
<dbReference type="Proteomes" id="UP000000343">
    <property type="component" value="Plasmid pACIX904"/>
</dbReference>
<keyword evidence="3" id="KW-1003">Cell membrane</keyword>
<evidence type="ECO:0000256" key="6">
    <source>
        <dbReference type="ARBA" id="ARBA00023136"/>
    </source>
</evidence>
<protein>
    <submittedName>
        <fullName evidence="8">Polysaccharide biosynthesis protein</fullName>
    </submittedName>
</protein>
<dbReference type="Pfam" id="PF13440">
    <property type="entry name" value="Polysacc_synt_3"/>
    <property type="match status" value="1"/>
</dbReference>
<evidence type="ECO:0000313" key="8">
    <source>
        <dbReference type="EMBL" id="ADW71496.1"/>
    </source>
</evidence>
<dbReference type="PANTHER" id="PTHR30250">
    <property type="entry name" value="PST FAMILY PREDICTED COLANIC ACID TRANSPORTER"/>
    <property type="match status" value="1"/>
</dbReference>